<dbReference type="RefSeq" id="WP_002771973.1">
    <property type="nucleotide sequence ID" value="NZ_JH597773.1"/>
</dbReference>
<dbReference type="Pfam" id="PF00069">
    <property type="entry name" value="Pkinase"/>
    <property type="match status" value="1"/>
</dbReference>
<name>H2CCX1_9LEPT</name>
<evidence type="ECO:0000313" key="7">
    <source>
        <dbReference type="Proteomes" id="UP000005737"/>
    </source>
</evidence>
<dbReference type="SMART" id="SM00220">
    <property type="entry name" value="S_TKc"/>
    <property type="match status" value="1"/>
</dbReference>
<sequence length="372" mass="41547">MPSVIAELNQVLASLKDAVRTEDVFGIPAAGTSSDELRATIKKTFLRLSQLTDPDLYPGDADAKELATEAHALLQAFYEQALSKVQSGEYGRAPQRGAEANSAASIATTRRHYRIEKALAQGDLATVFEGVCEEGEGEAAKIVIKLVEDPADNDLMQNEARIIKLLHAGEGVQTKHLPVLMDDFRTDDGRIGLVMRRIDGYDLHSVREKYVKGIPPRHIIWLFRRLLSVLGYAHSQGILHGNVDPAHIMIRPSDHNVWLIDWTCSIYKPASTGQGFRILNEKYSAPEVAEKKPPLPSSDLFSAARCMVYALGGNPETAEMPAEVDERIQRFIRFFLKESPMQRAQDAWEMYGMLDDLRAEVYGPHEFIPFEM</sequence>
<gene>
    <name evidence="6" type="ORF">Lepil_1758</name>
</gene>
<dbReference type="EMBL" id="JH597773">
    <property type="protein sequence ID" value="EHQ06441.1"/>
    <property type="molecule type" value="Genomic_DNA"/>
</dbReference>
<feature type="domain" description="Protein kinase" evidence="5">
    <location>
        <begin position="113"/>
        <end position="372"/>
    </location>
</feature>
<evidence type="ECO:0000313" key="6">
    <source>
        <dbReference type="EMBL" id="EHQ06441.1"/>
    </source>
</evidence>
<proteinExistence type="predicted"/>
<evidence type="ECO:0000256" key="1">
    <source>
        <dbReference type="ARBA" id="ARBA00022679"/>
    </source>
</evidence>
<keyword evidence="7" id="KW-1185">Reference proteome</keyword>
<dbReference type="HOGENOM" id="CLU_787368_0_0_12"/>
<dbReference type="PANTHER" id="PTHR43289">
    <property type="entry name" value="MITOGEN-ACTIVATED PROTEIN KINASE KINASE KINASE 20-RELATED"/>
    <property type="match status" value="1"/>
</dbReference>
<dbReference type="GO" id="GO:0004674">
    <property type="term" value="F:protein serine/threonine kinase activity"/>
    <property type="evidence" value="ECO:0007669"/>
    <property type="project" value="UniProtKB-KW"/>
</dbReference>
<dbReference type="InterPro" id="IPR000719">
    <property type="entry name" value="Prot_kinase_dom"/>
</dbReference>
<dbReference type="SUPFAM" id="SSF56112">
    <property type="entry name" value="Protein kinase-like (PK-like)"/>
    <property type="match status" value="1"/>
</dbReference>
<keyword evidence="3 6" id="KW-0418">Kinase</keyword>
<dbReference type="Gene3D" id="1.10.510.10">
    <property type="entry name" value="Transferase(Phosphotransferase) domain 1"/>
    <property type="match status" value="1"/>
</dbReference>
<organism evidence="6 7">
    <name type="scientific">Leptonema illini DSM 21528</name>
    <dbReference type="NCBI Taxonomy" id="929563"/>
    <lineage>
        <taxon>Bacteria</taxon>
        <taxon>Pseudomonadati</taxon>
        <taxon>Spirochaetota</taxon>
        <taxon>Spirochaetia</taxon>
        <taxon>Leptospirales</taxon>
        <taxon>Leptospiraceae</taxon>
        <taxon>Leptonema</taxon>
    </lineage>
</organism>
<keyword evidence="6" id="KW-0723">Serine/threonine-protein kinase</keyword>
<dbReference type="GO" id="GO:0005524">
    <property type="term" value="F:ATP binding"/>
    <property type="evidence" value="ECO:0007669"/>
    <property type="project" value="UniProtKB-KW"/>
</dbReference>
<protein>
    <submittedName>
        <fullName evidence="6">Serine/threonine protein kinase</fullName>
    </submittedName>
</protein>
<accession>H2CCX1</accession>
<keyword evidence="2" id="KW-0547">Nucleotide-binding</keyword>
<dbReference type="PANTHER" id="PTHR43289:SF6">
    <property type="entry name" value="SERINE_THREONINE-PROTEIN KINASE NEKL-3"/>
    <property type="match status" value="1"/>
</dbReference>
<dbReference type="InterPro" id="IPR011009">
    <property type="entry name" value="Kinase-like_dom_sf"/>
</dbReference>
<evidence type="ECO:0000259" key="5">
    <source>
        <dbReference type="PROSITE" id="PS50011"/>
    </source>
</evidence>
<evidence type="ECO:0000256" key="2">
    <source>
        <dbReference type="ARBA" id="ARBA00022741"/>
    </source>
</evidence>
<reference evidence="6 7" key="1">
    <citation type="submission" date="2011-10" db="EMBL/GenBank/DDBJ databases">
        <title>The Improved High-Quality Draft genome of Leptonema illini DSM 21528.</title>
        <authorList>
            <consortium name="US DOE Joint Genome Institute (JGI-PGF)"/>
            <person name="Lucas S."/>
            <person name="Copeland A."/>
            <person name="Lapidus A."/>
            <person name="Glavina del Rio T."/>
            <person name="Dalin E."/>
            <person name="Tice H."/>
            <person name="Bruce D."/>
            <person name="Goodwin L."/>
            <person name="Pitluck S."/>
            <person name="Peters L."/>
            <person name="Mikhailova N."/>
            <person name="Held B."/>
            <person name="Kyrpides N."/>
            <person name="Mavromatis K."/>
            <person name="Ivanova N."/>
            <person name="Markowitz V."/>
            <person name="Cheng J.-F."/>
            <person name="Hugenholtz P."/>
            <person name="Woyke T."/>
            <person name="Wu D."/>
            <person name="Gronow S."/>
            <person name="Wellnitz S."/>
            <person name="Brambilla E.-M."/>
            <person name="Klenk H.-P."/>
            <person name="Eisen J.A."/>
        </authorList>
    </citation>
    <scope>NUCLEOTIDE SEQUENCE [LARGE SCALE GENOMIC DNA]</scope>
    <source>
        <strain evidence="6 7">DSM 21528</strain>
    </source>
</reference>
<evidence type="ECO:0000256" key="4">
    <source>
        <dbReference type="ARBA" id="ARBA00022840"/>
    </source>
</evidence>
<dbReference type="AlphaFoldDB" id="H2CCX1"/>
<keyword evidence="1" id="KW-0808">Transferase</keyword>
<evidence type="ECO:0000256" key="3">
    <source>
        <dbReference type="ARBA" id="ARBA00022777"/>
    </source>
</evidence>
<dbReference type="PROSITE" id="PS50011">
    <property type="entry name" value="PROTEIN_KINASE_DOM"/>
    <property type="match status" value="1"/>
</dbReference>
<dbReference type="STRING" id="183.GCA_002009735_03579"/>
<dbReference type="Proteomes" id="UP000005737">
    <property type="component" value="Unassembled WGS sequence"/>
</dbReference>
<keyword evidence="4" id="KW-0067">ATP-binding</keyword>